<comment type="similarity">
    <text evidence="2">Belongs to the GLI C2H2-type zinc-finger protein family.</text>
</comment>
<reference evidence="12 13" key="1">
    <citation type="submission" date="2018-03" db="EMBL/GenBank/DDBJ databases">
        <title>Draft genome sequence of Rohu Carp (Labeo rohita).</title>
        <authorList>
            <person name="Das P."/>
            <person name="Kushwaha B."/>
            <person name="Joshi C.G."/>
            <person name="Kumar D."/>
            <person name="Nagpure N.S."/>
            <person name="Sahoo L."/>
            <person name="Das S.P."/>
            <person name="Bit A."/>
            <person name="Patnaik S."/>
            <person name="Meher P.K."/>
            <person name="Jayasankar P."/>
            <person name="Koringa P.G."/>
            <person name="Patel N.V."/>
            <person name="Hinsu A.T."/>
            <person name="Kumar R."/>
            <person name="Pandey M."/>
            <person name="Agarwal S."/>
            <person name="Srivastava S."/>
            <person name="Singh M."/>
            <person name="Iquebal M.A."/>
            <person name="Jaiswal S."/>
            <person name="Angadi U.B."/>
            <person name="Kumar N."/>
            <person name="Raza M."/>
            <person name="Shah T.M."/>
            <person name="Rai A."/>
            <person name="Jena J.K."/>
        </authorList>
    </citation>
    <scope>NUCLEOTIDE SEQUENCE [LARGE SCALE GENOMIC DNA]</scope>
    <source>
        <strain evidence="12">DASCIFA01</strain>
        <tissue evidence="12">Testis</tissue>
    </source>
</reference>
<feature type="compositionally biased region" description="Low complexity" evidence="10">
    <location>
        <begin position="382"/>
        <end position="431"/>
    </location>
</feature>
<dbReference type="FunFam" id="3.30.160.60:FF:000041">
    <property type="entry name" value="Zinc finger protein ZIC 1"/>
    <property type="match status" value="1"/>
</dbReference>
<dbReference type="FunFam" id="3.30.160.60:FF:000035">
    <property type="entry name" value="Zinc finger protein ZIC 1"/>
    <property type="match status" value="1"/>
</dbReference>
<dbReference type="GO" id="GO:0005634">
    <property type="term" value="C:nucleus"/>
    <property type="evidence" value="ECO:0007669"/>
    <property type="project" value="UniProtKB-SubCell"/>
</dbReference>
<keyword evidence="7" id="KW-0238">DNA-binding</keyword>
<keyword evidence="8" id="KW-0539">Nucleus</keyword>
<dbReference type="InterPro" id="IPR056436">
    <property type="entry name" value="Znf-C2H2_ZIC1-5/GLI1-3-like"/>
</dbReference>
<evidence type="ECO:0000256" key="9">
    <source>
        <dbReference type="PROSITE-ProRule" id="PRU00042"/>
    </source>
</evidence>
<protein>
    <submittedName>
        <fullName evidence="12">Zinc finger ZIC 1</fullName>
    </submittedName>
</protein>
<dbReference type="Proteomes" id="UP000290572">
    <property type="component" value="Unassembled WGS sequence"/>
</dbReference>
<dbReference type="GO" id="GO:0008270">
    <property type="term" value="F:zinc ion binding"/>
    <property type="evidence" value="ECO:0007669"/>
    <property type="project" value="UniProtKB-KW"/>
</dbReference>
<dbReference type="InterPro" id="IPR013087">
    <property type="entry name" value="Znf_C2H2_type"/>
</dbReference>
<comment type="subcellular location">
    <subcellularLocation>
        <location evidence="1">Nucleus</location>
    </subcellularLocation>
</comment>
<dbReference type="InterPro" id="IPR012337">
    <property type="entry name" value="RNaseH-like_sf"/>
</dbReference>
<proteinExistence type="inferred from homology"/>
<name>A0A498LUP0_LABRO</name>
<keyword evidence="3" id="KW-0479">Metal-binding</keyword>
<evidence type="ECO:0000256" key="4">
    <source>
        <dbReference type="ARBA" id="ARBA00022737"/>
    </source>
</evidence>
<dbReference type="PANTHER" id="PTHR45718:SF8">
    <property type="entry name" value="GLIS FAMILY ZINC FINGER 2"/>
    <property type="match status" value="1"/>
</dbReference>
<dbReference type="Pfam" id="PF23561">
    <property type="entry name" value="zf-C2H2_15"/>
    <property type="match status" value="1"/>
</dbReference>
<dbReference type="SUPFAM" id="SSF53098">
    <property type="entry name" value="Ribonuclease H-like"/>
    <property type="match status" value="1"/>
</dbReference>
<feature type="domain" description="C2H2-type" evidence="11">
    <location>
        <begin position="298"/>
        <end position="327"/>
    </location>
</feature>
<feature type="region of interest" description="Disordered" evidence="10">
    <location>
        <begin position="903"/>
        <end position="922"/>
    </location>
</feature>
<evidence type="ECO:0000256" key="7">
    <source>
        <dbReference type="ARBA" id="ARBA00023125"/>
    </source>
</evidence>
<keyword evidence="13" id="KW-1185">Reference proteome</keyword>
<dbReference type="STRING" id="84645.A0A498LUP0"/>
<keyword evidence="6" id="KW-0862">Zinc</keyword>
<feature type="domain" description="C2H2-type" evidence="11">
    <location>
        <begin position="328"/>
        <end position="357"/>
    </location>
</feature>
<organism evidence="12 13">
    <name type="scientific">Labeo rohita</name>
    <name type="common">Indian major carp</name>
    <name type="synonym">Cyprinus rohita</name>
    <dbReference type="NCBI Taxonomy" id="84645"/>
    <lineage>
        <taxon>Eukaryota</taxon>
        <taxon>Metazoa</taxon>
        <taxon>Chordata</taxon>
        <taxon>Craniata</taxon>
        <taxon>Vertebrata</taxon>
        <taxon>Euteleostomi</taxon>
        <taxon>Actinopterygii</taxon>
        <taxon>Neopterygii</taxon>
        <taxon>Teleostei</taxon>
        <taxon>Ostariophysi</taxon>
        <taxon>Cypriniformes</taxon>
        <taxon>Cyprinidae</taxon>
        <taxon>Labeoninae</taxon>
        <taxon>Labeonini</taxon>
        <taxon>Labeo</taxon>
    </lineage>
</organism>
<keyword evidence="4" id="KW-0677">Repeat</keyword>
<dbReference type="GO" id="GO:0000981">
    <property type="term" value="F:DNA-binding transcription factor activity, RNA polymerase II-specific"/>
    <property type="evidence" value="ECO:0007669"/>
    <property type="project" value="TreeGrafter"/>
</dbReference>
<dbReference type="FunFam" id="3.30.160.60:FF:001330">
    <property type="entry name" value="Zinc finger protein ZIC 4"/>
    <property type="match status" value="1"/>
</dbReference>
<dbReference type="PROSITE" id="PS50157">
    <property type="entry name" value="ZINC_FINGER_C2H2_2"/>
    <property type="match status" value="4"/>
</dbReference>
<keyword evidence="5 9" id="KW-0863">Zinc-finger</keyword>
<comment type="caution">
    <text evidence="12">The sequence shown here is derived from an EMBL/GenBank/DDBJ whole genome shotgun (WGS) entry which is preliminary data.</text>
</comment>
<evidence type="ECO:0000256" key="3">
    <source>
        <dbReference type="ARBA" id="ARBA00022723"/>
    </source>
</evidence>
<evidence type="ECO:0000256" key="1">
    <source>
        <dbReference type="ARBA" id="ARBA00004123"/>
    </source>
</evidence>
<evidence type="ECO:0000256" key="10">
    <source>
        <dbReference type="SAM" id="MobiDB-lite"/>
    </source>
</evidence>
<dbReference type="AlphaFoldDB" id="A0A498LUP0"/>
<gene>
    <name evidence="12" type="ORF">ROHU_029780</name>
</gene>
<dbReference type="GO" id="GO:0000978">
    <property type="term" value="F:RNA polymerase II cis-regulatory region sequence-specific DNA binding"/>
    <property type="evidence" value="ECO:0007669"/>
    <property type="project" value="TreeGrafter"/>
</dbReference>
<dbReference type="Gene3D" id="3.30.160.60">
    <property type="entry name" value="Classic Zinc Finger"/>
    <property type="match status" value="4"/>
</dbReference>
<dbReference type="SUPFAM" id="SSF57667">
    <property type="entry name" value="beta-beta-alpha zinc fingers"/>
    <property type="match status" value="2"/>
</dbReference>
<dbReference type="Pfam" id="PF18366">
    <property type="entry name" value="zf_ZIC"/>
    <property type="match status" value="1"/>
</dbReference>
<sequence length="922" mass="101356">MLLDAGPQYPTIGVTTFGSTRHHSTGEVTDREVALGINPFADGMGAFKINHSSHDLGSGQTAFSSQAPGYAAAAALGHHHHPTHVSSYSTAAFNSTRDFLFRNRGFGDATSAQHSLFASAAGSFAGPHGHSDAAGHLLFPGLHEQAATHASSNVVNSQMRLGFSGDMYGRAEQYGHVASPRSEHYASTQLHGYGPMNMNMAAHHGAGAFFRYMRQPIKQELICKWVEPEQLTNPKKSCNKTFSTMHELVTHLTVEHVGGPEQSNHICFWEECSREGKPFKAKYKLVNHIRVHTGEKPFPCPFPGCGKVFARSENLKIHKRTHTGEKPFKCEFEGCDRRFANSSDRKKHMHVHTSDKPYLCKMCDKSYTHPSSLRKHMKVHESSSQGSQPSPAASSGYESSTPPTIVSPSTENQSSSSISPASSTVHHTSSHSTLSSNFNECKWKNAVLQANEFRGSHTGKSIAESIEGMLVKWNISKSRVHVILRDSASNMKKAMDEMGVSSLGCFAHSLQLVVHEGLLSQRSVSDALANCRKIIGHFKHSPLATMRLEDIQKDLKMPTKRLQQDVATRWNSTFYMVESLLAQKRTISAYGADHDLPATLTANQWALLEKAVTVLAPFEEVTKQISSSTSSVVKVIPSVTVLKWLLARESQEDTGIKTMKTTLLEAVKKRFATIEEEPLYAVATLLDPHFKDSADNIKHAKDALTVEMEKTEKSTTVAETIAENPKKTPRMEVQVGGSSSRESSLKGLFEEILQEHDEEHGADIQTTCQSLLEQTETTPESERGLFKVRAGETYSEAIEMEAGLVTADKEDYHPQPIADPARFILYSVSPSEVPSALADERSWCDGDRSLDVYSGWSCLGFLISLCHCIPVGEGTYTQGKSVNTNLICMEKVTVISSDSKSLWATQPHKESPPPNIAVKSRH</sequence>
<evidence type="ECO:0000256" key="8">
    <source>
        <dbReference type="ARBA" id="ARBA00023242"/>
    </source>
</evidence>
<feature type="domain" description="C2H2-type" evidence="11">
    <location>
        <begin position="270"/>
        <end position="297"/>
    </location>
</feature>
<evidence type="ECO:0000256" key="2">
    <source>
        <dbReference type="ARBA" id="ARBA00010831"/>
    </source>
</evidence>
<feature type="domain" description="C2H2-type" evidence="11">
    <location>
        <begin position="358"/>
        <end position="385"/>
    </location>
</feature>
<dbReference type="Pfam" id="PF00096">
    <property type="entry name" value="zf-C2H2"/>
    <property type="match status" value="3"/>
</dbReference>
<dbReference type="InterPro" id="IPR036236">
    <property type="entry name" value="Znf_C2H2_sf"/>
</dbReference>
<accession>A0A498LUP0</accession>
<dbReference type="FunFam" id="3.30.160.60:FF:000039">
    <property type="entry name" value="Zinc finger protein ZIC 1"/>
    <property type="match status" value="1"/>
</dbReference>
<dbReference type="PROSITE" id="PS00028">
    <property type="entry name" value="ZINC_FINGER_C2H2_1"/>
    <property type="match status" value="3"/>
</dbReference>
<evidence type="ECO:0000256" key="5">
    <source>
        <dbReference type="ARBA" id="ARBA00022771"/>
    </source>
</evidence>
<evidence type="ECO:0000313" key="13">
    <source>
        <dbReference type="Proteomes" id="UP000290572"/>
    </source>
</evidence>
<evidence type="ECO:0000259" key="11">
    <source>
        <dbReference type="PROSITE" id="PS50157"/>
    </source>
</evidence>
<dbReference type="PANTHER" id="PTHR45718">
    <property type="entry name" value="TRANSCRIPTIONAL ACTIVATOR CUBITUS INTERRUPTUS"/>
    <property type="match status" value="1"/>
</dbReference>
<dbReference type="EMBL" id="QBIY01013101">
    <property type="protein sequence ID" value="RXN11911.1"/>
    <property type="molecule type" value="Genomic_DNA"/>
</dbReference>
<dbReference type="InterPro" id="IPR041643">
    <property type="entry name" value="Znf_ZIC"/>
</dbReference>
<evidence type="ECO:0000256" key="6">
    <source>
        <dbReference type="ARBA" id="ARBA00022833"/>
    </source>
</evidence>
<feature type="region of interest" description="Disordered" evidence="10">
    <location>
        <begin position="371"/>
        <end position="431"/>
    </location>
</feature>
<dbReference type="SMART" id="SM00355">
    <property type="entry name" value="ZnF_C2H2"/>
    <property type="match status" value="5"/>
</dbReference>
<dbReference type="InterPro" id="IPR043359">
    <property type="entry name" value="GLI-like"/>
</dbReference>
<evidence type="ECO:0000313" key="12">
    <source>
        <dbReference type="EMBL" id="RXN11911.1"/>
    </source>
</evidence>